<gene>
    <name evidence="1" type="ORF">FHR19_003387</name>
</gene>
<reference evidence="1 2" key="1">
    <citation type="submission" date="2020-08" db="EMBL/GenBank/DDBJ databases">
        <title>Genomic Encyclopedia of Type Strains, Phase IV (KMG-IV): sequencing the most valuable type-strain genomes for metagenomic binning, comparative biology and taxonomic classification.</title>
        <authorList>
            <person name="Goeker M."/>
        </authorList>
    </citation>
    <scope>NUCLEOTIDE SEQUENCE [LARGE SCALE GENOMIC DNA]</scope>
    <source>
        <strain evidence="1 2">DSM 27244</strain>
    </source>
</reference>
<proteinExistence type="predicted"/>
<accession>A0A7W9ASY8</accession>
<comment type="caution">
    <text evidence="1">The sequence shown here is derived from an EMBL/GenBank/DDBJ whole genome shotgun (WGS) entry which is preliminary data.</text>
</comment>
<evidence type="ECO:0000313" key="1">
    <source>
        <dbReference type="EMBL" id="MBB5700007.1"/>
    </source>
</evidence>
<dbReference type="AlphaFoldDB" id="A0A7W9ASY8"/>
<keyword evidence="2" id="KW-1185">Reference proteome</keyword>
<name>A0A7W9ASY8_9SPHN</name>
<dbReference type="Proteomes" id="UP000557739">
    <property type="component" value="Unassembled WGS sequence"/>
</dbReference>
<protein>
    <submittedName>
        <fullName evidence="1">Uncharacterized protein</fullName>
    </submittedName>
</protein>
<sequence length="105" mass="11162">MSADLAEDAEKLTSVIAATVAGDVNVNAKLGLKIIVINGLPDKTAFLTDRKELAAIIATLRLLSDPGLKIIPLDDPRRQAVGFCAYNDFAAKGVNDKGWVKIEIA</sequence>
<dbReference type="EMBL" id="JACIJJ010000007">
    <property type="protein sequence ID" value="MBB5700007.1"/>
    <property type="molecule type" value="Genomic_DNA"/>
</dbReference>
<evidence type="ECO:0000313" key="2">
    <source>
        <dbReference type="Proteomes" id="UP000557739"/>
    </source>
</evidence>
<organism evidence="1 2">
    <name type="scientific">Sphingomonas yantingensis</name>
    <dbReference type="NCBI Taxonomy" id="1241761"/>
    <lineage>
        <taxon>Bacteria</taxon>
        <taxon>Pseudomonadati</taxon>
        <taxon>Pseudomonadota</taxon>
        <taxon>Alphaproteobacteria</taxon>
        <taxon>Sphingomonadales</taxon>
        <taxon>Sphingomonadaceae</taxon>
        <taxon>Sphingomonas</taxon>
    </lineage>
</organism>
<dbReference type="RefSeq" id="WP_184030886.1">
    <property type="nucleotide sequence ID" value="NZ_JACIJJ010000007.1"/>
</dbReference>